<name>A0A023BSI3_9FLAO</name>
<evidence type="ECO:0000256" key="4">
    <source>
        <dbReference type="ARBA" id="ARBA00022825"/>
    </source>
</evidence>
<evidence type="ECO:0000256" key="5">
    <source>
        <dbReference type="PROSITE-ProRule" id="PRU01240"/>
    </source>
</evidence>
<feature type="active site" description="Charge relay system" evidence="5">
    <location>
        <position position="223"/>
    </location>
</feature>
<dbReference type="InterPro" id="IPR015500">
    <property type="entry name" value="Peptidase_S8_subtilisin-rel"/>
</dbReference>
<evidence type="ECO:0000313" key="7">
    <source>
        <dbReference type="EMBL" id="EZH72952.1"/>
    </source>
</evidence>
<gene>
    <name evidence="7" type="ORF">ATO12_18195</name>
</gene>
<dbReference type="CDD" id="cd00306">
    <property type="entry name" value="Peptidases_S8_S53"/>
    <property type="match status" value="1"/>
</dbReference>
<dbReference type="PROSITE" id="PS51892">
    <property type="entry name" value="SUBTILASE"/>
    <property type="match status" value="1"/>
</dbReference>
<dbReference type="AlphaFoldDB" id="A0A023BSI3"/>
<dbReference type="InterPro" id="IPR050131">
    <property type="entry name" value="Peptidase_S8_subtilisin-like"/>
</dbReference>
<dbReference type="PROSITE" id="PS51257">
    <property type="entry name" value="PROKAR_LIPOPROTEIN"/>
    <property type="match status" value="1"/>
</dbReference>
<dbReference type="PRINTS" id="PR00723">
    <property type="entry name" value="SUBTILISIN"/>
</dbReference>
<evidence type="ECO:0000313" key="8">
    <source>
        <dbReference type="Proteomes" id="UP000023541"/>
    </source>
</evidence>
<dbReference type="STRING" id="1317122.ATO12_18195"/>
<comment type="caution">
    <text evidence="7">The sequence shown here is derived from an EMBL/GenBank/DDBJ whole genome shotgun (WGS) entry which is preliminary data.</text>
</comment>
<comment type="similarity">
    <text evidence="1 5">Belongs to the peptidase S8 family.</text>
</comment>
<evidence type="ECO:0000256" key="1">
    <source>
        <dbReference type="ARBA" id="ARBA00011073"/>
    </source>
</evidence>
<dbReference type="eggNOG" id="COG1404">
    <property type="taxonomic scope" value="Bacteria"/>
</dbReference>
<dbReference type="PANTHER" id="PTHR43806">
    <property type="entry name" value="PEPTIDASE S8"/>
    <property type="match status" value="1"/>
</dbReference>
<dbReference type="SUPFAM" id="SSF52743">
    <property type="entry name" value="Subtilisin-like"/>
    <property type="match status" value="1"/>
</dbReference>
<reference evidence="7 8" key="1">
    <citation type="submission" date="2014-04" db="EMBL/GenBank/DDBJ databases">
        <title>Aquimarina sp. 22II-S11-z7 Genome Sequencing.</title>
        <authorList>
            <person name="Lai Q."/>
        </authorList>
    </citation>
    <scope>NUCLEOTIDE SEQUENCE [LARGE SCALE GENOMIC DNA]</scope>
    <source>
        <strain evidence="7 8">22II-S11-z7</strain>
    </source>
</reference>
<dbReference type="Proteomes" id="UP000023541">
    <property type="component" value="Unassembled WGS sequence"/>
</dbReference>
<feature type="active site" description="Charge relay system" evidence="5">
    <location>
        <position position="273"/>
    </location>
</feature>
<organism evidence="7 8">
    <name type="scientific">Aquimarina atlantica</name>
    <dbReference type="NCBI Taxonomy" id="1317122"/>
    <lineage>
        <taxon>Bacteria</taxon>
        <taxon>Pseudomonadati</taxon>
        <taxon>Bacteroidota</taxon>
        <taxon>Flavobacteriia</taxon>
        <taxon>Flavobacteriales</taxon>
        <taxon>Flavobacteriaceae</taxon>
        <taxon>Aquimarina</taxon>
    </lineage>
</organism>
<dbReference type="Gene3D" id="3.40.50.200">
    <property type="entry name" value="Peptidase S8/S53 domain"/>
    <property type="match status" value="1"/>
</dbReference>
<feature type="active site" description="Charge relay system" evidence="5">
    <location>
        <position position="444"/>
    </location>
</feature>
<accession>A0A023BSI3</accession>
<dbReference type="PANTHER" id="PTHR43806:SF11">
    <property type="entry name" value="CEREVISIN-RELATED"/>
    <property type="match status" value="1"/>
</dbReference>
<keyword evidence="2 5" id="KW-0645">Protease</keyword>
<dbReference type="EMBL" id="AQRA01000006">
    <property type="protein sequence ID" value="EZH72952.1"/>
    <property type="molecule type" value="Genomic_DNA"/>
</dbReference>
<feature type="domain" description="Peptidase S8/S53" evidence="6">
    <location>
        <begin position="214"/>
        <end position="490"/>
    </location>
</feature>
<sequence length="499" mass="53951">MKKITLLTLGLILAFSCSKENPNEIVEPNSEISESQKLLSVPEVNAYIEGELKQNGDVNWIKAPSTVLWSAVVHGGEVLSVGFGEKGESFSTQRSSRLNDARENIYNIIQSKEGANKSNSVISADEILNVTDVKVTSLETIKALQEADQIRYLDPIGYGFYLQEDNSNQQKSAGCSKSGQSINSGDYRVISPNARLPWNFDIHKVPQAWNYSTGAGITVGLIDTGISASQNLLGSGFNDGVSNGRFVQRFGTFIDSPWWWSNNIDGPNDKCGHGTSMASAIASPRNDDFMPVGVAYNCNLVAYRGTEDVVLNDYHERKGVSNALKALGNRGDVKIISMSIGYPWSIGNVKDAVKYAYGKGKMIIAAGGTSTSFTNWYGVIFPASMSETVAVTGIKDNGYNRCNICHDGSKIDFTIVMERAGNSSRNVPVIGFNTGTQTYVGGSSVATATTAGIAALVWARNPNMTRAQVLDKLKKAGEFYPNRNSKFGYGNIDALKAVQ</sequence>
<keyword evidence="3 5" id="KW-0378">Hydrolase</keyword>
<dbReference type="InterPro" id="IPR036852">
    <property type="entry name" value="Peptidase_S8/S53_dom_sf"/>
</dbReference>
<dbReference type="InterPro" id="IPR000209">
    <property type="entry name" value="Peptidase_S8/S53_dom"/>
</dbReference>
<dbReference type="RefSeq" id="WP_034242733.1">
    <property type="nucleotide sequence ID" value="NZ_AQRA01000006.1"/>
</dbReference>
<proteinExistence type="inferred from homology"/>
<evidence type="ECO:0000256" key="2">
    <source>
        <dbReference type="ARBA" id="ARBA00022670"/>
    </source>
</evidence>
<dbReference type="Pfam" id="PF00082">
    <property type="entry name" value="Peptidase_S8"/>
    <property type="match status" value="1"/>
</dbReference>
<dbReference type="OrthoDB" id="9798386at2"/>
<dbReference type="GO" id="GO:0006508">
    <property type="term" value="P:proteolysis"/>
    <property type="evidence" value="ECO:0007669"/>
    <property type="project" value="UniProtKB-KW"/>
</dbReference>
<evidence type="ECO:0000259" key="6">
    <source>
        <dbReference type="Pfam" id="PF00082"/>
    </source>
</evidence>
<protein>
    <submittedName>
        <fullName evidence="7">Serine protease</fullName>
    </submittedName>
</protein>
<dbReference type="GO" id="GO:0004252">
    <property type="term" value="F:serine-type endopeptidase activity"/>
    <property type="evidence" value="ECO:0007669"/>
    <property type="project" value="UniProtKB-UniRule"/>
</dbReference>
<keyword evidence="8" id="KW-1185">Reference proteome</keyword>
<keyword evidence="4 5" id="KW-0720">Serine protease</keyword>
<evidence type="ECO:0000256" key="3">
    <source>
        <dbReference type="ARBA" id="ARBA00022801"/>
    </source>
</evidence>